<feature type="compositionally biased region" description="Polar residues" evidence="1">
    <location>
        <begin position="1"/>
        <end position="23"/>
    </location>
</feature>
<name>A0A0K1PV67_9BACT</name>
<dbReference type="KEGG" id="llu:AKJ09_03688"/>
<proteinExistence type="predicted"/>
<dbReference type="EMBL" id="CP012333">
    <property type="protein sequence ID" value="AKU97024.1"/>
    <property type="molecule type" value="Genomic_DNA"/>
</dbReference>
<evidence type="ECO:0000313" key="3">
    <source>
        <dbReference type="Proteomes" id="UP000064967"/>
    </source>
</evidence>
<accession>A0A0K1PV67</accession>
<keyword evidence="3" id="KW-1185">Reference proteome</keyword>
<organism evidence="2 3">
    <name type="scientific">Labilithrix luteola</name>
    <dbReference type="NCBI Taxonomy" id="1391654"/>
    <lineage>
        <taxon>Bacteria</taxon>
        <taxon>Pseudomonadati</taxon>
        <taxon>Myxococcota</taxon>
        <taxon>Polyangia</taxon>
        <taxon>Polyangiales</taxon>
        <taxon>Labilitrichaceae</taxon>
        <taxon>Labilithrix</taxon>
    </lineage>
</organism>
<evidence type="ECO:0000256" key="1">
    <source>
        <dbReference type="SAM" id="MobiDB-lite"/>
    </source>
</evidence>
<reference evidence="2 3" key="1">
    <citation type="submission" date="2015-08" db="EMBL/GenBank/DDBJ databases">
        <authorList>
            <person name="Babu N.S."/>
            <person name="Beckwith C.J."/>
            <person name="Beseler K.G."/>
            <person name="Brison A."/>
            <person name="Carone J.V."/>
            <person name="Caskin T.P."/>
            <person name="Diamond M."/>
            <person name="Durham M.E."/>
            <person name="Foxe J.M."/>
            <person name="Go M."/>
            <person name="Henderson B.A."/>
            <person name="Jones I.B."/>
            <person name="McGettigan J.A."/>
            <person name="Micheletti S.J."/>
            <person name="Nasrallah M.E."/>
            <person name="Ortiz D."/>
            <person name="Piller C.R."/>
            <person name="Privatt S.R."/>
            <person name="Schneider S.L."/>
            <person name="Sharp S."/>
            <person name="Smith T.C."/>
            <person name="Stanton J.D."/>
            <person name="Ullery H.E."/>
            <person name="Wilson R.J."/>
            <person name="Serrano M.G."/>
            <person name="Buck G."/>
            <person name="Lee V."/>
            <person name="Wang Y."/>
            <person name="Carvalho R."/>
            <person name="Voegtly L."/>
            <person name="Shi R."/>
            <person name="Duckworth R."/>
            <person name="Johnson A."/>
            <person name="Loviza R."/>
            <person name="Walstead R."/>
            <person name="Shah Z."/>
            <person name="Kiflezghi M."/>
            <person name="Wade K."/>
            <person name="Ball S.L."/>
            <person name="Bradley K.W."/>
            <person name="Asai D.J."/>
            <person name="Bowman C.A."/>
            <person name="Russell D.A."/>
            <person name="Pope W.H."/>
            <person name="Jacobs-Sera D."/>
            <person name="Hendrix R.W."/>
            <person name="Hatfull G.F."/>
        </authorList>
    </citation>
    <scope>NUCLEOTIDE SEQUENCE [LARGE SCALE GENOMIC DNA]</scope>
    <source>
        <strain evidence="2 3">DSM 27648</strain>
    </source>
</reference>
<feature type="region of interest" description="Disordered" evidence="1">
    <location>
        <begin position="1"/>
        <end position="28"/>
    </location>
</feature>
<gene>
    <name evidence="2" type="ORF">AKJ09_03688</name>
</gene>
<evidence type="ECO:0000313" key="2">
    <source>
        <dbReference type="EMBL" id="AKU97024.1"/>
    </source>
</evidence>
<dbReference type="AlphaFoldDB" id="A0A0K1PV67"/>
<protein>
    <submittedName>
        <fullName evidence="2">Uncharacterized protein</fullName>
    </submittedName>
</protein>
<sequence length="47" mass="5251">MGTNRRPTSRPTDAQRRLNGSRTNAERVVRVTPGDVASRYVTDRHAA</sequence>
<dbReference type="Proteomes" id="UP000064967">
    <property type="component" value="Chromosome"/>
</dbReference>